<keyword evidence="8 14" id="KW-0472">Membrane</keyword>
<keyword evidence="9" id="KW-0869">Chloride channel</keyword>
<keyword evidence="12" id="KW-0407">Ion channel</keyword>
<dbReference type="GO" id="GO:0005254">
    <property type="term" value="F:chloride channel activity"/>
    <property type="evidence" value="ECO:0007669"/>
    <property type="project" value="UniProtKB-KW"/>
</dbReference>
<feature type="transmembrane region" description="Helical" evidence="14">
    <location>
        <begin position="339"/>
        <end position="359"/>
    </location>
</feature>
<keyword evidence="6 14" id="KW-1133">Transmembrane helix</keyword>
<keyword evidence="4" id="KW-1003">Cell membrane</keyword>
<dbReference type="PANTHER" id="PTHR12424">
    <property type="entry name" value="TWEETY-RELATED"/>
    <property type="match status" value="1"/>
</dbReference>
<gene>
    <name evidence="15" type="ORF">THAPSDRAFT_23706</name>
</gene>
<dbReference type="PaxDb" id="35128-Thaps23706"/>
<keyword evidence="5 14" id="KW-0812">Transmembrane</keyword>
<feature type="compositionally biased region" description="Polar residues" evidence="13">
    <location>
        <begin position="529"/>
        <end position="544"/>
    </location>
</feature>
<keyword evidence="11" id="KW-0868">Chloride</keyword>
<reference evidence="15 16" key="2">
    <citation type="journal article" date="2008" name="Nature">
        <title>The Phaeodactylum genome reveals the evolutionary history of diatom genomes.</title>
        <authorList>
            <person name="Bowler C."/>
            <person name="Allen A.E."/>
            <person name="Badger J.H."/>
            <person name="Grimwood J."/>
            <person name="Jabbari K."/>
            <person name="Kuo A."/>
            <person name="Maheswari U."/>
            <person name="Martens C."/>
            <person name="Maumus F."/>
            <person name="Otillar R.P."/>
            <person name="Rayko E."/>
            <person name="Salamov A."/>
            <person name="Vandepoele K."/>
            <person name="Beszteri B."/>
            <person name="Gruber A."/>
            <person name="Heijde M."/>
            <person name="Katinka M."/>
            <person name="Mock T."/>
            <person name="Valentin K."/>
            <person name="Verret F."/>
            <person name="Berges J.A."/>
            <person name="Brownlee C."/>
            <person name="Cadoret J.P."/>
            <person name="Chiovitti A."/>
            <person name="Choi C.J."/>
            <person name="Coesel S."/>
            <person name="De Martino A."/>
            <person name="Detter J.C."/>
            <person name="Durkin C."/>
            <person name="Falciatore A."/>
            <person name="Fournet J."/>
            <person name="Haruta M."/>
            <person name="Huysman M.J."/>
            <person name="Jenkins B.D."/>
            <person name="Jiroutova K."/>
            <person name="Jorgensen R.E."/>
            <person name="Joubert Y."/>
            <person name="Kaplan A."/>
            <person name="Kroger N."/>
            <person name="Kroth P.G."/>
            <person name="La Roche J."/>
            <person name="Lindquist E."/>
            <person name="Lommer M."/>
            <person name="Martin-Jezequel V."/>
            <person name="Lopez P.J."/>
            <person name="Lucas S."/>
            <person name="Mangogna M."/>
            <person name="McGinnis K."/>
            <person name="Medlin L.K."/>
            <person name="Montsant A."/>
            <person name="Oudot-Le Secq M.P."/>
            <person name="Napoli C."/>
            <person name="Obornik M."/>
            <person name="Parker M.S."/>
            <person name="Petit J.L."/>
            <person name="Porcel B.M."/>
            <person name="Poulsen N."/>
            <person name="Robison M."/>
            <person name="Rychlewski L."/>
            <person name="Rynearson T.A."/>
            <person name="Schmutz J."/>
            <person name="Shapiro H."/>
            <person name="Siaut M."/>
            <person name="Stanley M."/>
            <person name="Sussman M.R."/>
            <person name="Taylor A.R."/>
            <person name="Vardi A."/>
            <person name="von Dassow P."/>
            <person name="Vyverman W."/>
            <person name="Willis A."/>
            <person name="Wyrwicz L.S."/>
            <person name="Rokhsar D.S."/>
            <person name="Weissenbach J."/>
            <person name="Armbrust E.V."/>
            <person name="Green B.R."/>
            <person name="Van de Peer Y."/>
            <person name="Grigoriev I.V."/>
        </authorList>
    </citation>
    <scope>NUCLEOTIDE SEQUENCE [LARGE SCALE GENOMIC DNA]</scope>
    <source>
        <strain evidence="15 16">CCMP1335</strain>
    </source>
</reference>
<dbReference type="OMA" id="NDHATRS"/>
<feature type="transmembrane region" description="Helical" evidence="14">
    <location>
        <begin position="132"/>
        <end position="154"/>
    </location>
</feature>
<comment type="similarity">
    <text evidence="2">Belongs to the tweety family.</text>
</comment>
<evidence type="ECO:0000256" key="4">
    <source>
        <dbReference type="ARBA" id="ARBA00022475"/>
    </source>
</evidence>
<reference evidence="15 16" key="1">
    <citation type="journal article" date="2004" name="Science">
        <title>The genome of the diatom Thalassiosira pseudonana: ecology, evolution, and metabolism.</title>
        <authorList>
            <person name="Armbrust E.V."/>
            <person name="Berges J.A."/>
            <person name="Bowler C."/>
            <person name="Green B.R."/>
            <person name="Martinez D."/>
            <person name="Putnam N.H."/>
            <person name="Zhou S."/>
            <person name="Allen A.E."/>
            <person name="Apt K.E."/>
            <person name="Bechner M."/>
            <person name="Brzezinski M.A."/>
            <person name="Chaal B.K."/>
            <person name="Chiovitti A."/>
            <person name="Davis A.K."/>
            <person name="Demarest M.S."/>
            <person name="Detter J.C."/>
            <person name="Glavina T."/>
            <person name="Goodstein D."/>
            <person name="Hadi M.Z."/>
            <person name="Hellsten U."/>
            <person name="Hildebrand M."/>
            <person name="Jenkins B.D."/>
            <person name="Jurka J."/>
            <person name="Kapitonov V.V."/>
            <person name="Kroger N."/>
            <person name="Lau W.W."/>
            <person name="Lane T.W."/>
            <person name="Larimer F.W."/>
            <person name="Lippmeier J.C."/>
            <person name="Lucas S."/>
            <person name="Medina M."/>
            <person name="Montsant A."/>
            <person name="Obornik M."/>
            <person name="Parker M.S."/>
            <person name="Palenik B."/>
            <person name="Pazour G.J."/>
            <person name="Richardson P.M."/>
            <person name="Rynearson T.A."/>
            <person name="Saito M.A."/>
            <person name="Schwartz D.C."/>
            <person name="Thamatrakoln K."/>
            <person name="Valentin K."/>
            <person name="Vardi A."/>
            <person name="Wilkerson F.P."/>
            <person name="Rokhsar D.S."/>
        </authorList>
    </citation>
    <scope>NUCLEOTIDE SEQUENCE [LARGE SCALE GENOMIC DNA]</scope>
    <source>
        <strain evidence="15 16">CCMP1335</strain>
    </source>
</reference>
<protein>
    <submittedName>
        <fullName evidence="15">Uncharacterized protein</fullName>
    </submittedName>
</protein>
<evidence type="ECO:0000256" key="7">
    <source>
        <dbReference type="ARBA" id="ARBA00023065"/>
    </source>
</evidence>
<dbReference type="PANTHER" id="PTHR12424:SF19">
    <property type="entry name" value="INTEGRASE ZINC-BINDING DOMAIN-CONTAINING PROTEIN"/>
    <property type="match status" value="1"/>
</dbReference>
<dbReference type="GO" id="GO:0005886">
    <property type="term" value="C:plasma membrane"/>
    <property type="evidence" value="ECO:0007669"/>
    <property type="project" value="UniProtKB-SubCell"/>
</dbReference>
<keyword evidence="16" id="KW-1185">Reference proteome</keyword>
<dbReference type="GeneID" id="7445544"/>
<dbReference type="InterPro" id="IPR006990">
    <property type="entry name" value="Tweety"/>
</dbReference>
<accession>B8C6L0</accession>
<evidence type="ECO:0000313" key="15">
    <source>
        <dbReference type="EMBL" id="EED90823.1"/>
    </source>
</evidence>
<sequence>MILCNIALVGPGLRSVQNASTSTRKLTRDVEDLMTQGLLIMDSVSRAQTNIEALDVESVLHVEDACPNLADNAFVSNAELQSSIAKLESEFNNLKDYIDGKNFENMRNSIDLVMKGTDVLDTAATTVEMNDWAVKMFALILNVLVCFMMISTMVSLAGKNWPALRCIVVVIMFPVFAVLVAMGWVATGFFGIVSVSNADFCSGDAGEGGVEGTINNIFHERGVSADSIIFKSVLYYQSGCTTEDPIDHLYKYEDIIQSGIGSAETFLTQSDEIGIDVISNQCGALVTPIIEGVGLVKDNLGILLGAFRSTFELASCSRVGPVYRQAFDGVACTDSAGGLTMLFALLFTIGVIGMAMITLRSAMYPAKLVYASPDFQLPEEEEEWEDYQAYLRYMSDFFTGGQQRTGEEGVSIQKDSTEDTSSESSWTEDTPVSFIRTNVHSQSVDEVYDAPSDAPSLPPPINPSFDSTYHSPDMLESMSSDEVELVAMSPTTSQLRHRSVMQTPAHSVMFTPPAKAFLNETVDEECQPLSPNTPVIANKQSSGSRDARLLTPDFLSPGTFRRWRRQDEEDVVSVDSGLPPSPMVSSPRDNTDGGSSYFSNFITPLRRGGRTSNKAE</sequence>
<evidence type="ECO:0000256" key="1">
    <source>
        <dbReference type="ARBA" id="ARBA00004651"/>
    </source>
</evidence>
<evidence type="ECO:0000256" key="8">
    <source>
        <dbReference type="ARBA" id="ARBA00023136"/>
    </source>
</evidence>
<dbReference type="Proteomes" id="UP000001449">
    <property type="component" value="Chromosome 8"/>
</dbReference>
<evidence type="ECO:0000256" key="5">
    <source>
        <dbReference type="ARBA" id="ARBA00022692"/>
    </source>
</evidence>
<evidence type="ECO:0000256" key="10">
    <source>
        <dbReference type="ARBA" id="ARBA00023180"/>
    </source>
</evidence>
<evidence type="ECO:0000256" key="3">
    <source>
        <dbReference type="ARBA" id="ARBA00022448"/>
    </source>
</evidence>
<dbReference type="InParanoid" id="B8C6L0"/>
<comment type="subcellular location">
    <subcellularLocation>
        <location evidence="1">Cell membrane</location>
        <topology evidence="1">Multi-pass membrane protein</topology>
    </subcellularLocation>
</comment>
<dbReference type="HOGENOM" id="CLU_443816_0_0_1"/>
<feature type="region of interest" description="Disordered" evidence="13">
    <location>
        <begin position="528"/>
        <end position="551"/>
    </location>
</feature>
<evidence type="ECO:0000256" key="11">
    <source>
        <dbReference type="ARBA" id="ARBA00023214"/>
    </source>
</evidence>
<name>B8C6L0_THAPS</name>
<dbReference type="AlphaFoldDB" id="B8C6L0"/>
<keyword evidence="3" id="KW-0813">Transport</keyword>
<organism evidence="15 16">
    <name type="scientific">Thalassiosira pseudonana</name>
    <name type="common">Marine diatom</name>
    <name type="synonym">Cyclotella nana</name>
    <dbReference type="NCBI Taxonomy" id="35128"/>
    <lineage>
        <taxon>Eukaryota</taxon>
        <taxon>Sar</taxon>
        <taxon>Stramenopiles</taxon>
        <taxon>Ochrophyta</taxon>
        <taxon>Bacillariophyta</taxon>
        <taxon>Coscinodiscophyceae</taxon>
        <taxon>Thalassiosirophycidae</taxon>
        <taxon>Thalassiosirales</taxon>
        <taxon>Thalassiosiraceae</taxon>
        <taxon>Thalassiosira</taxon>
    </lineage>
</organism>
<evidence type="ECO:0000313" key="16">
    <source>
        <dbReference type="Proteomes" id="UP000001449"/>
    </source>
</evidence>
<dbReference type="eggNOG" id="ENOG502STBI">
    <property type="taxonomic scope" value="Eukaryota"/>
</dbReference>
<feature type="compositionally biased region" description="Polar residues" evidence="13">
    <location>
        <begin position="583"/>
        <end position="602"/>
    </location>
</feature>
<feature type="region of interest" description="Disordered" evidence="13">
    <location>
        <begin position="402"/>
        <end position="429"/>
    </location>
</feature>
<evidence type="ECO:0000256" key="6">
    <source>
        <dbReference type="ARBA" id="ARBA00022989"/>
    </source>
</evidence>
<dbReference type="KEGG" id="tps:THAPSDRAFT_23706"/>
<evidence type="ECO:0000256" key="9">
    <source>
        <dbReference type="ARBA" id="ARBA00023173"/>
    </source>
</evidence>
<proteinExistence type="inferred from homology"/>
<dbReference type="RefSeq" id="XP_002291972.1">
    <property type="nucleotide sequence ID" value="XM_002291936.1"/>
</dbReference>
<keyword evidence="7" id="KW-0406">Ion transport</keyword>
<dbReference type="EMBL" id="CM000644">
    <property type="protein sequence ID" value="EED90823.1"/>
    <property type="molecule type" value="Genomic_DNA"/>
</dbReference>
<evidence type="ECO:0000256" key="2">
    <source>
        <dbReference type="ARBA" id="ARBA00009849"/>
    </source>
</evidence>
<dbReference type="GO" id="GO:0034707">
    <property type="term" value="C:chloride channel complex"/>
    <property type="evidence" value="ECO:0007669"/>
    <property type="project" value="UniProtKB-KW"/>
</dbReference>
<feature type="transmembrane region" description="Helical" evidence="14">
    <location>
        <begin position="166"/>
        <end position="192"/>
    </location>
</feature>
<evidence type="ECO:0000256" key="13">
    <source>
        <dbReference type="SAM" id="MobiDB-lite"/>
    </source>
</evidence>
<evidence type="ECO:0000256" key="14">
    <source>
        <dbReference type="SAM" id="Phobius"/>
    </source>
</evidence>
<feature type="region of interest" description="Disordered" evidence="13">
    <location>
        <begin position="567"/>
        <end position="616"/>
    </location>
</feature>
<keyword evidence="10" id="KW-0325">Glycoprotein</keyword>
<evidence type="ECO:0000256" key="12">
    <source>
        <dbReference type="ARBA" id="ARBA00023303"/>
    </source>
</evidence>